<accession>B0PBN0</accession>
<reference evidence="1" key="1">
    <citation type="submission" date="2007-11" db="EMBL/GenBank/DDBJ databases">
        <authorList>
            <person name="Fulton L."/>
            <person name="Clifton S."/>
            <person name="Fulton B."/>
            <person name="Xu J."/>
            <person name="Minx P."/>
            <person name="Pepin K.H."/>
            <person name="Johnson M."/>
            <person name="Thiruvilangam P."/>
            <person name="Bhonagiri V."/>
            <person name="Nash W.E."/>
            <person name="Mardis E.R."/>
            <person name="Wilson R.K."/>
        </authorList>
    </citation>
    <scope>NUCLEOTIDE SEQUENCE [LARGE SCALE GENOMIC DNA]</scope>
    <source>
        <strain evidence="1">DSM 17241</strain>
    </source>
</reference>
<gene>
    <name evidence="1" type="ORF">ANACOL_02188</name>
</gene>
<comment type="caution">
    <text evidence="1">The sequence shown here is derived from an EMBL/GenBank/DDBJ whole genome shotgun (WGS) entry which is preliminary data.</text>
</comment>
<evidence type="ECO:0000313" key="2">
    <source>
        <dbReference type="Proteomes" id="UP000003803"/>
    </source>
</evidence>
<dbReference type="Proteomes" id="UP000003803">
    <property type="component" value="Unassembled WGS sequence"/>
</dbReference>
<evidence type="ECO:0000313" key="1">
    <source>
        <dbReference type="EMBL" id="EDS11005.1"/>
    </source>
</evidence>
<proteinExistence type="predicted"/>
<reference evidence="1" key="2">
    <citation type="submission" date="2013-09" db="EMBL/GenBank/DDBJ databases">
        <title>Draft genome sequence of Anaerotruncus colihominis(DSM 17241).</title>
        <authorList>
            <person name="Sudarsanam P."/>
            <person name="Ley R."/>
            <person name="Guruge J."/>
            <person name="Turnbaugh P.J."/>
            <person name="Mahowald M."/>
            <person name="Liep D."/>
            <person name="Gordon J."/>
        </authorList>
    </citation>
    <scope>NUCLEOTIDE SEQUENCE</scope>
    <source>
        <strain evidence="1">DSM 17241</strain>
    </source>
</reference>
<name>B0PBN0_9FIRM</name>
<protein>
    <submittedName>
        <fullName evidence="1">Uncharacterized protein</fullName>
    </submittedName>
</protein>
<keyword evidence="2" id="KW-1185">Reference proteome</keyword>
<dbReference type="AlphaFoldDB" id="B0PBN0"/>
<dbReference type="HOGENOM" id="CLU_3303768_0_0_9"/>
<organism evidence="1 2">
    <name type="scientific">Anaerotruncus colihominis DSM 17241</name>
    <dbReference type="NCBI Taxonomy" id="445972"/>
    <lineage>
        <taxon>Bacteria</taxon>
        <taxon>Bacillati</taxon>
        <taxon>Bacillota</taxon>
        <taxon>Clostridia</taxon>
        <taxon>Eubacteriales</taxon>
        <taxon>Oscillospiraceae</taxon>
        <taxon>Anaerotruncus</taxon>
    </lineage>
</organism>
<sequence>MSIPLAIFAGCRRSLAVIERSIYYIIMSMQPPVEYLKES</sequence>
<dbReference type="EMBL" id="ABGD02000018">
    <property type="protein sequence ID" value="EDS11005.1"/>
    <property type="molecule type" value="Genomic_DNA"/>
</dbReference>